<dbReference type="PANTHER" id="PTHR34202:SF1">
    <property type="entry name" value="UPF0548 PROTEIN"/>
    <property type="match status" value="1"/>
</dbReference>
<keyword evidence="3" id="KW-1185">Reference proteome</keyword>
<dbReference type="PIRSF" id="PIRSF010260">
    <property type="entry name" value="UCP010260"/>
    <property type="match status" value="1"/>
</dbReference>
<name>A0A918FHU6_AGRME</name>
<protein>
    <submittedName>
        <fullName evidence="2">DUF1990 domain-containing protein</fullName>
    </submittedName>
</protein>
<dbReference type="Proteomes" id="UP000610303">
    <property type="component" value="Unassembled WGS sequence"/>
</dbReference>
<dbReference type="Pfam" id="PF09348">
    <property type="entry name" value="DUF1990"/>
    <property type="match status" value="1"/>
</dbReference>
<evidence type="ECO:0000313" key="2">
    <source>
        <dbReference type="EMBL" id="GGR38594.1"/>
    </source>
</evidence>
<dbReference type="InterPro" id="IPR018960">
    <property type="entry name" value="DUF1990"/>
</dbReference>
<reference evidence="2" key="2">
    <citation type="submission" date="2020-09" db="EMBL/GenBank/DDBJ databases">
        <authorList>
            <person name="Sun Q."/>
            <person name="Ohkuma M."/>
        </authorList>
    </citation>
    <scope>NUCLEOTIDE SEQUENCE</scope>
    <source>
        <strain evidence="2">JCM 3346</strain>
    </source>
</reference>
<dbReference type="PANTHER" id="PTHR34202">
    <property type="entry name" value="UPF0548 PROTEIN"/>
    <property type="match status" value="1"/>
</dbReference>
<evidence type="ECO:0000313" key="3">
    <source>
        <dbReference type="Proteomes" id="UP000610303"/>
    </source>
</evidence>
<comment type="caution">
    <text evidence="2">The sequence shown here is derived from an EMBL/GenBank/DDBJ whole genome shotgun (WGS) entry which is preliminary data.</text>
</comment>
<organism evidence="2 3">
    <name type="scientific">Agromyces mediolanus</name>
    <name type="common">Corynebacterium mediolanum</name>
    <dbReference type="NCBI Taxonomy" id="41986"/>
    <lineage>
        <taxon>Bacteria</taxon>
        <taxon>Bacillati</taxon>
        <taxon>Actinomycetota</taxon>
        <taxon>Actinomycetes</taxon>
        <taxon>Micrococcales</taxon>
        <taxon>Microbacteriaceae</taxon>
        <taxon>Agromyces</taxon>
    </lineage>
</organism>
<reference evidence="2" key="1">
    <citation type="journal article" date="2014" name="Int. J. Syst. Evol. Microbiol.">
        <title>Complete genome sequence of Corynebacterium casei LMG S-19264T (=DSM 44701T), isolated from a smear-ripened cheese.</title>
        <authorList>
            <consortium name="US DOE Joint Genome Institute (JGI-PGF)"/>
            <person name="Walter F."/>
            <person name="Albersmeier A."/>
            <person name="Kalinowski J."/>
            <person name="Ruckert C."/>
        </authorList>
    </citation>
    <scope>NUCLEOTIDE SEQUENCE</scope>
    <source>
        <strain evidence="2">JCM 3346</strain>
    </source>
</reference>
<evidence type="ECO:0000259" key="1">
    <source>
        <dbReference type="Pfam" id="PF09348"/>
    </source>
</evidence>
<feature type="domain" description="DUF1990" evidence="1">
    <location>
        <begin position="17"/>
        <end position="161"/>
    </location>
</feature>
<dbReference type="AlphaFoldDB" id="A0A918FHU6"/>
<sequence>MRSEDDTPPSLLDGVRPTAGFDTSEVVRVIGEGDELWHRAAVDLLRWRVKTRSGFRVPGGAVATPGARLIVRAGILAWSVPEPVEVVAVVDEPSRVGFAYATRAGHPLDGEEAFVLDRTADGVIALTIRSRSRAAAYGPWRRAYPLLRIAQRVTRWRYLHALR</sequence>
<dbReference type="InterPro" id="IPR014457">
    <property type="entry name" value="UCP010260"/>
</dbReference>
<proteinExistence type="predicted"/>
<dbReference type="EMBL" id="BMRJ01000009">
    <property type="protein sequence ID" value="GGR38594.1"/>
    <property type="molecule type" value="Genomic_DNA"/>
</dbReference>
<accession>A0A918FHU6</accession>
<gene>
    <name evidence="2" type="ORF">GCM10010196_35550</name>
</gene>